<comment type="similarity">
    <text evidence="1">Belongs to the ABC transporter superfamily.</text>
</comment>
<keyword evidence="3" id="KW-0547">Nucleotide-binding</keyword>
<dbReference type="PROSITE" id="PS50893">
    <property type="entry name" value="ABC_TRANSPORTER_2"/>
    <property type="match status" value="1"/>
</dbReference>
<evidence type="ECO:0000256" key="1">
    <source>
        <dbReference type="ARBA" id="ARBA00005417"/>
    </source>
</evidence>
<dbReference type="GO" id="GO:0055085">
    <property type="term" value="P:transmembrane transport"/>
    <property type="evidence" value="ECO:0007669"/>
    <property type="project" value="UniProtKB-ARBA"/>
</dbReference>
<comment type="caution">
    <text evidence="6">The sequence shown here is derived from an EMBL/GenBank/DDBJ whole genome shotgun (WGS) entry which is preliminary data.</text>
</comment>
<dbReference type="RefSeq" id="WP_271177472.1">
    <property type="nucleotide sequence ID" value="NZ_BAAAJO010000002.1"/>
</dbReference>
<dbReference type="PANTHER" id="PTHR43776">
    <property type="entry name" value="TRANSPORT ATP-BINDING PROTEIN"/>
    <property type="match status" value="1"/>
</dbReference>
<evidence type="ECO:0000259" key="5">
    <source>
        <dbReference type="PROSITE" id="PS50893"/>
    </source>
</evidence>
<dbReference type="Pfam" id="PF08352">
    <property type="entry name" value="oligo_HPY"/>
    <property type="match status" value="1"/>
</dbReference>
<dbReference type="Gene3D" id="3.40.50.300">
    <property type="entry name" value="P-loop containing nucleotide triphosphate hydrolases"/>
    <property type="match status" value="1"/>
</dbReference>
<accession>A0A9W6HB08</accession>
<gene>
    <name evidence="6" type="ORF">GCM10017584_23840</name>
</gene>
<dbReference type="Pfam" id="PF00005">
    <property type="entry name" value="ABC_tran"/>
    <property type="match status" value="1"/>
</dbReference>
<organism evidence="6 7">
    <name type="scientific">Leifsonia poae</name>
    <dbReference type="NCBI Taxonomy" id="110933"/>
    <lineage>
        <taxon>Bacteria</taxon>
        <taxon>Bacillati</taxon>
        <taxon>Actinomycetota</taxon>
        <taxon>Actinomycetes</taxon>
        <taxon>Micrococcales</taxon>
        <taxon>Microbacteriaceae</taxon>
        <taxon>Leifsonia</taxon>
    </lineage>
</organism>
<dbReference type="InterPro" id="IPR003439">
    <property type="entry name" value="ABC_transporter-like_ATP-bd"/>
</dbReference>
<dbReference type="GO" id="GO:0015833">
    <property type="term" value="P:peptide transport"/>
    <property type="evidence" value="ECO:0007669"/>
    <property type="project" value="InterPro"/>
</dbReference>
<keyword evidence="2" id="KW-0813">Transport</keyword>
<evidence type="ECO:0000256" key="4">
    <source>
        <dbReference type="ARBA" id="ARBA00022840"/>
    </source>
</evidence>
<reference evidence="6" key="2">
    <citation type="submission" date="2023-01" db="EMBL/GenBank/DDBJ databases">
        <authorList>
            <person name="Sun Q."/>
            <person name="Evtushenko L."/>
        </authorList>
    </citation>
    <scope>NUCLEOTIDE SEQUENCE</scope>
    <source>
        <strain evidence="6">VKM Ac-1401</strain>
    </source>
</reference>
<dbReference type="SMART" id="SM00382">
    <property type="entry name" value="AAA"/>
    <property type="match status" value="1"/>
</dbReference>
<reference evidence="6" key="1">
    <citation type="journal article" date="2014" name="Int. J. Syst. Evol. Microbiol.">
        <title>Complete genome sequence of Corynebacterium casei LMG S-19264T (=DSM 44701T), isolated from a smear-ripened cheese.</title>
        <authorList>
            <consortium name="US DOE Joint Genome Institute (JGI-PGF)"/>
            <person name="Walter F."/>
            <person name="Albersmeier A."/>
            <person name="Kalinowski J."/>
            <person name="Ruckert C."/>
        </authorList>
    </citation>
    <scope>NUCLEOTIDE SEQUENCE</scope>
    <source>
        <strain evidence="6">VKM Ac-1401</strain>
    </source>
</reference>
<protein>
    <submittedName>
        <fullName evidence="6">ABC transporter ATP-binding protein</fullName>
    </submittedName>
</protein>
<dbReference type="InterPro" id="IPR017871">
    <property type="entry name" value="ABC_transporter-like_CS"/>
</dbReference>
<dbReference type="Proteomes" id="UP001142372">
    <property type="component" value="Unassembled WGS sequence"/>
</dbReference>
<keyword evidence="4 6" id="KW-0067">ATP-binding</keyword>
<evidence type="ECO:0000313" key="6">
    <source>
        <dbReference type="EMBL" id="GLJ76810.1"/>
    </source>
</evidence>
<sequence>MNVLEIDDVHVTHQRRGQEPVRAVRGVSLAVAPGQIVGLVGESGCGKSSLARVAVGLAAPTSGAVRFEGRPLAASRLRARAKDALGLQMIFQNPYASLSPRRTIGSQLLDGVRTPLSGPERAAEAIRLLQLVGLDPDSRGRYPNQFSGGQRQRLAIARALGARPSLVIADEPVTALDAFSSAQIVTLLTGLVRELDMGMLFISHDLSLVRAIADETAVMYAGEIVERGPSERVWNEPAHDYTKTLIAAIPVIGPKTVRRKAAGATSAAIQERNTHVG</sequence>
<dbReference type="SUPFAM" id="SSF52540">
    <property type="entry name" value="P-loop containing nucleoside triphosphate hydrolases"/>
    <property type="match status" value="1"/>
</dbReference>
<evidence type="ECO:0000256" key="2">
    <source>
        <dbReference type="ARBA" id="ARBA00022448"/>
    </source>
</evidence>
<proteinExistence type="inferred from homology"/>
<dbReference type="InterPro" id="IPR003593">
    <property type="entry name" value="AAA+_ATPase"/>
</dbReference>
<dbReference type="InterPro" id="IPR013563">
    <property type="entry name" value="Oligopep_ABC_C"/>
</dbReference>
<name>A0A9W6HB08_9MICO</name>
<dbReference type="InterPro" id="IPR050319">
    <property type="entry name" value="ABC_transp_ATP-bind"/>
</dbReference>
<dbReference type="GO" id="GO:0016887">
    <property type="term" value="F:ATP hydrolysis activity"/>
    <property type="evidence" value="ECO:0007669"/>
    <property type="project" value="InterPro"/>
</dbReference>
<dbReference type="InterPro" id="IPR027417">
    <property type="entry name" value="P-loop_NTPase"/>
</dbReference>
<dbReference type="EMBL" id="BSEN01000012">
    <property type="protein sequence ID" value="GLJ76810.1"/>
    <property type="molecule type" value="Genomic_DNA"/>
</dbReference>
<dbReference type="AlphaFoldDB" id="A0A9W6HB08"/>
<feature type="domain" description="ABC transporter" evidence="5">
    <location>
        <begin position="4"/>
        <end position="246"/>
    </location>
</feature>
<dbReference type="PROSITE" id="PS00211">
    <property type="entry name" value="ABC_TRANSPORTER_1"/>
    <property type="match status" value="1"/>
</dbReference>
<evidence type="ECO:0000256" key="3">
    <source>
        <dbReference type="ARBA" id="ARBA00022741"/>
    </source>
</evidence>
<dbReference type="CDD" id="cd03257">
    <property type="entry name" value="ABC_NikE_OppD_transporters"/>
    <property type="match status" value="1"/>
</dbReference>
<evidence type="ECO:0000313" key="7">
    <source>
        <dbReference type="Proteomes" id="UP001142372"/>
    </source>
</evidence>
<dbReference type="PANTHER" id="PTHR43776:SF7">
    <property type="entry name" value="D,D-DIPEPTIDE TRANSPORT ATP-BINDING PROTEIN DDPF-RELATED"/>
    <property type="match status" value="1"/>
</dbReference>
<keyword evidence="7" id="KW-1185">Reference proteome</keyword>
<dbReference type="GO" id="GO:0005524">
    <property type="term" value="F:ATP binding"/>
    <property type="evidence" value="ECO:0007669"/>
    <property type="project" value="UniProtKB-KW"/>
</dbReference>